<dbReference type="EMBL" id="KE651166">
    <property type="protein sequence ID" value="EEB05548.1"/>
    <property type="molecule type" value="Genomic_DNA"/>
</dbReference>
<evidence type="ECO:0000256" key="8">
    <source>
        <dbReference type="SAM" id="MobiDB-lite"/>
    </source>
</evidence>
<evidence type="ECO:0000256" key="4">
    <source>
        <dbReference type="ARBA" id="ARBA00019827"/>
    </source>
</evidence>
<dbReference type="STRING" id="402676.B6JVZ7"/>
<name>B6JVZ7_SCHJY</name>
<evidence type="ECO:0000313" key="9">
    <source>
        <dbReference type="EMBL" id="EEB05548.1"/>
    </source>
</evidence>
<accession>B6JVZ7</accession>
<dbReference type="HOGENOM" id="CLU_1475957_0_0_1"/>
<dbReference type="AlphaFoldDB" id="B6JVZ7"/>
<dbReference type="Proteomes" id="UP000001744">
    <property type="component" value="Unassembled WGS sequence"/>
</dbReference>
<dbReference type="eggNOG" id="KOG4484">
    <property type="taxonomic scope" value="Eukaryota"/>
</dbReference>
<dbReference type="GO" id="GO:0000462">
    <property type="term" value="P:maturation of SSU-rRNA from tricistronic rRNA transcript (SSU-rRNA, 5.8S rRNA, LSU-rRNA)"/>
    <property type="evidence" value="ECO:0000318"/>
    <property type="project" value="GO_Central"/>
</dbReference>
<dbReference type="VEuPathDB" id="FungiDB:SJAG_00562"/>
<reference evidence="9 11" key="1">
    <citation type="journal article" date="2011" name="Science">
        <title>Comparative functional genomics of the fission yeasts.</title>
        <authorList>
            <person name="Rhind N."/>
            <person name="Chen Z."/>
            <person name="Yassour M."/>
            <person name="Thompson D.A."/>
            <person name="Haas B.J."/>
            <person name="Habib N."/>
            <person name="Wapinski I."/>
            <person name="Roy S."/>
            <person name="Lin M.F."/>
            <person name="Heiman D.I."/>
            <person name="Young S.K."/>
            <person name="Furuya K."/>
            <person name="Guo Y."/>
            <person name="Pidoux A."/>
            <person name="Chen H.M."/>
            <person name="Robbertse B."/>
            <person name="Goldberg J.M."/>
            <person name="Aoki K."/>
            <person name="Bayne E.H."/>
            <person name="Berlin A.M."/>
            <person name="Desjardins C.A."/>
            <person name="Dobbs E."/>
            <person name="Dukaj L."/>
            <person name="Fan L."/>
            <person name="FitzGerald M.G."/>
            <person name="French C."/>
            <person name="Gujja S."/>
            <person name="Hansen K."/>
            <person name="Keifenheim D."/>
            <person name="Levin J.Z."/>
            <person name="Mosher R.A."/>
            <person name="Mueller C.A."/>
            <person name="Pfiffner J."/>
            <person name="Priest M."/>
            <person name="Russ C."/>
            <person name="Smialowska A."/>
            <person name="Swoboda P."/>
            <person name="Sykes S.M."/>
            <person name="Vaughn M."/>
            <person name="Vengrova S."/>
            <person name="Yoder R."/>
            <person name="Zeng Q."/>
            <person name="Allshire R."/>
            <person name="Baulcombe D."/>
            <person name="Birren B.W."/>
            <person name="Brown W."/>
            <person name="Ekwall K."/>
            <person name="Kellis M."/>
            <person name="Leatherwood J."/>
            <person name="Levin H."/>
            <person name="Margalit H."/>
            <person name="Martienssen R."/>
            <person name="Nieduszynski C.A."/>
            <person name="Spatafora J.W."/>
            <person name="Friedman N."/>
            <person name="Dalgaard J.Z."/>
            <person name="Baumann P."/>
            <person name="Niki H."/>
            <person name="Regev A."/>
            <person name="Nusbaum C."/>
        </authorList>
    </citation>
    <scope>NUCLEOTIDE SEQUENCE [LARGE SCALE GENOMIC DNA]</scope>
    <source>
        <strain evidence="11">yFS275 / FY16936</strain>
    </source>
</reference>
<evidence type="ECO:0000313" key="11">
    <source>
        <dbReference type="Proteomes" id="UP000001744"/>
    </source>
</evidence>
<dbReference type="OMA" id="KPHRIQE"/>
<gene>
    <name evidence="10" type="primary">efg1</name>
    <name evidence="9" type="ORF">SJAG_00562</name>
</gene>
<dbReference type="GeneID" id="7051260"/>
<evidence type="ECO:0000256" key="5">
    <source>
        <dbReference type="ARBA" id="ARBA00022552"/>
    </source>
</evidence>
<feature type="region of interest" description="Disordered" evidence="8">
    <location>
        <begin position="164"/>
        <end position="188"/>
    </location>
</feature>
<evidence type="ECO:0000256" key="7">
    <source>
        <dbReference type="ARBA" id="ARBA00023242"/>
    </source>
</evidence>
<dbReference type="GO" id="GO:0005730">
    <property type="term" value="C:nucleolus"/>
    <property type="evidence" value="ECO:0007669"/>
    <property type="project" value="UniProtKB-SubCell"/>
</dbReference>
<dbReference type="PANTHER" id="PTHR33911">
    <property type="entry name" value="RRNA-PROCESSING PROTEIN EFG1"/>
    <property type="match status" value="1"/>
</dbReference>
<evidence type="ECO:0000313" key="10">
    <source>
        <dbReference type="JaponicusDB" id="SJAG_00562"/>
    </source>
</evidence>
<keyword evidence="11" id="KW-1185">Reference proteome</keyword>
<dbReference type="InterPro" id="IPR019310">
    <property type="entry name" value="Efg1"/>
</dbReference>
<proteinExistence type="inferred from homology"/>
<keyword evidence="7" id="KW-0539">Nucleus</keyword>
<dbReference type="InterPro" id="IPR050786">
    <property type="entry name" value="EFG1_rRNA-proc"/>
</dbReference>
<keyword evidence="6" id="KW-0175">Coiled coil</keyword>
<sequence length="188" mass="22340">MVKVRGPGLAVLKKKIRDSERLLKRENLPANVRVEHERAIVGLKEQLISTQTKLKEAKLLDKYRRVRFIEFKKASKRMKQVQKQLDAETDPEKRKELTLRRHKYEVDLKYIKEFPSLKKYISLYIEDTTKETKEKRTAIWKEMEQKLEKEGHTVAHDKFYEASQTTKTVEKSNDNSSSVKMEDEFLEV</sequence>
<dbReference type="PANTHER" id="PTHR33911:SF1">
    <property type="entry name" value="RRNA-PROCESSING PROTEIN EFG1"/>
    <property type="match status" value="1"/>
</dbReference>
<organism evidence="9 11">
    <name type="scientific">Schizosaccharomyces japonicus (strain yFS275 / FY16936)</name>
    <name type="common">Fission yeast</name>
    <dbReference type="NCBI Taxonomy" id="402676"/>
    <lineage>
        <taxon>Eukaryota</taxon>
        <taxon>Fungi</taxon>
        <taxon>Dikarya</taxon>
        <taxon>Ascomycota</taxon>
        <taxon>Taphrinomycotina</taxon>
        <taxon>Schizosaccharomycetes</taxon>
        <taxon>Schizosaccharomycetales</taxon>
        <taxon>Schizosaccharomycetaceae</taxon>
        <taxon>Schizosaccharomyces</taxon>
    </lineage>
</organism>
<evidence type="ECO:0000256" key="1">
    <source>
        <dbReference type="ARBA" id="ARBA00004604"/>
    </source>
</evidence>
<comment type="subcellular location">
    <subcellularLocation>
        <location evidence="1">Nucleus</location>
        <location evidence="1">Nucleolus</location>
    </subcellularLocation>
</comment>
<keyword evidence="5" id="KW-0698">rRNA processing</keyword>
<comment type="similarity">
    <text evidence="2">Belongs to the EFG1 family.</text>
</comment>
<evidence type="ECO:0000256" key="3">
    <source>
        <dbReference type="ARBA" id="ARBA00018689"/>
    </source>
</evidence>
<dbReference type="JaponicusDB" id="SJAG_00562">
    <property type="gene designation" value="efg1"/>
</dbReference>
<dbReference type="Pfam" id="PF10153">
    <property type="entry name" value="Efg1"/>
    <property type="match status" value="1"/>
</dbReference>
<dbReference type="RefSeq" id="XP_002171841.1">
    <property type="nucleotide sequence ID" value="XM_002171805.2"/>
</dbReference>
<evidence type="ECO:0000256" key="2">
    <source>
        <dbReference type="ARBA" id="ARBA00006916"/>
    </source>
</evidence>
<protein>
    <recommendedName>
        <fullName evidence="3">rRNA-processing protein EFG1</fullName>
    </recommendedName>
    <alternativeName>
        <fullName evidence="4">rRNA-processing protein efg1</fullName>
    </alternativeName>
</protein>
<evidence type="ECO:0000256" key="6">
    <source>
        <dbReference type="ARBA" id="ARBA00023054"/>
    </source>
</evidence>